<evidence type="ECO:0000256" key="1">
    <source>
        <dbReference type="SAM" id="SignalP"/>
    </source>
</evidence>
<dbReference type="PROSITE" id="PS51257">
    <property type="entry name" value="PROKAR_LIPOPROTEIN"/>
    <property type="match status" value="1"/>
</dbReference>
<feature type="signal peptide" evidence="1">
    <location>
        <begin position="1"/>
        <end position="29"/>
    </location>
</feature>
<protein>
    <submittedName>
        <fullName evidence="3">MBL fold metallo-hydrolase</fullName>
    </submittedName>
</protein>
<evidence type="ECO:0000313" key="3">
    <source>
        <dbReference type="EMBL" id="QQO08310.1"/>
    </source>
</evidence>
<name>A0A7T7XKX0_9SPIR</name>
<dbReference type="SUPFAM" id="SSF56281">
    <property type="entry name" value="Metallo-hydrolase/oxidoreductase"/>
    <property type="match status" value="1"/>
</dbReference>
<keyword evidence="1" id="KW-0732">Signal</keyword>
<dbReference type="Pfam" id="PF00753">
    <property type="entry name" value="Lactamase_B"/>
    <property type="match status" value="1"/>
</dbReference>
<feature type="domain" description="Metallo-beta-lactamase" evidence="2">
    <location>
        <begin position="80"/>
        <end position="283"/>
    </location>
</feature>
<organism evidence="3 4">
    <name type="scientific">Breznakiella homolactica</name>
    <dbReference type="NCBI Taxonomy" id="2798577"/>
    <lineage>
        <taxon>Bacteria</taxon>
        <taxon>Pseudomonadati</taxon>
        <taxon>Spirochaetota</taxon>
        <taxon>Spirochaetia</taxon>
        <taxon>Spirochaetales</taxon>
        <taxon>Breznakiellaceae</taxon>
        <taxon>Breznakiella</taxon>
    </lineage>
</organism>
<dbReference type="InterPro" id="IPR001279">
    <property type="entry name" value="Metallo-B-lactamas"/>
</dbReference>
<accession>A0A7T7XKX0</accession>
<dbReference type="SMART" id="SM00849">
    <property type="entry name" value="Lactamase_B"/>
    <property type="match status" value="1"/>
</dbReference>
<dbReference type="InterPro" id="IPR052159">
    <property type="entry name" value="Competence_DNA_uptake"/>
</dbReference>
<dbReference type="PANTHER" id="PTHR30619">
    <property type="entry name" value="DNA INTERNALIZATION/COMPETENCE PROTEIN COMEC/REC2"/>
    <property type="match status" value="1"/>
</dbReference>
<dbReference type="EMBL" id="CP067089">
    <property type="protein sequence ID" value="QQO08310.1"/>
    <property type="molecule type" value="Genomic_DNA"/>
</dbReference>
<reference evidence="3" key="1">
    <citation type="submission" date="2021-01" db="EMBL/GenBank/DDBJ databases">
        <title>Description of Breznakiella homolactica.</title>
        <authorList>
            <person name="Song Y."/>
            <person name="Brune A."/>
        </authorList>
    </citation>
    <scope>NUCLEOTIDE SEQUENCE</scope>
    <source>
        <strain evidence="3">RmG30</strain>
    </source>
</reference>
<keyword evidence="4" id="KW-1185">Reference proteome</keyword>
<dbReference type="InterPro" id="IPR036866">
    <property type="entry name" value="RibonucZ/Hydroxyglut_hydro"/>
</dbReference>
<proteinExistence type="predicted"/>
<dbReference type="InterPro" id="IPR035681">
    <property type="entry name" value="ComA-like_MBL"/>
</dbReference>
<dbReference type="RefSeq" id="WP_215625616.1">
    <property type="nucleotide sequence ID" value="NZ_CP067089.2"/>
</dbReference>
<evidence type="ECO:0000259" key="2">
    <source>
        <dbReference type="SMART" id="SM00849"/>
    </source>
</evidence>
<dbReference type="AlphaFoldDB" id="A0A7T7XKX0"/>
<dbReference type="CDD" id="cd07731">
    <property type="entry name" value="ComA-like_MBL-fold"/>
    <property type="match status" value="1"/>
</dbReference>
<dbReference type="PANTHER" id="PTHR30619:SF1">
    <property type="entry name" value="RECOMBINATION PROTEIN 2"/>
    <property type="match status" value="1"/>
</dbReference>
<dbReference type="Proteomes" id="UP000595917">
    <property type="component" value="Chromosome"/>
</dbReference>
<dbReference type="KEGG" id="bhc:JFL75_15425"/>
<sequence>MNRKVSSSGKFLFLAAALAALILGCGATSRDGGEPAAGRPAEQVSADRYSEIIGRRDEAGNLTVYFLDLSVENEAEDKSGDSSLVIFPEGSVMLVDTGHPESAGDILAFLRDMGITKIDRVVLSHPHIDHIGGFSEIARVHEIGEVYQIEMDYPTDTYRQAQDTIRAMGIPARYLKRGDRVTLEDTVSMEIFNPEETLVYPQDFPDNSTQFVNNSSIVMKFTYGDSSVIMAGDIYSPRERDLTDQFGERLRADVAKATHHGADTSNSNRWIRTVRPLIVVSMHDVMGSMAVYNNYRKSGTDYYHTLYDGIVRVRMDSKQNYTVTTRFDSWLRQEE</sequence>
<dbReference type="Gene3D" id="3.60.15.10">
    <property type="entry name" value="Ribonuclease Z/Hydroxyacylglutathione hydrolase-like"/>
    <property type="match status" value="1"/>
</dbReference>
<evidence type="ECO:0000313" key="4">
    <source>
        <dbReference type="Proteomes" id="UP000595917"/>
    </source>
</evidence>
<feature type="chain" id="PRO_5031380160" evidence="1">
    <location>
        <begin position="30"/>
        <end position="335"/>
    </location>
</feature>
<gene>
    <name evidence="3" type="ORF">JFL75_15425</name>
</gene>